<dbReference type="RefSeq" id="WP_193150672.1">
    <property type="nucleotide sequence ID" value="NZ_CP041235.1"/>
</dbReference>
<dbReference type="EMBL" id="CP041235">
    <property type="protein sequence ID" value="QOP44543.1"/>
    <property type="molecule type" value="Genomic_DNA"/>
</dbReference>
<dbReference type="KEGG" id="ssei:FJR45_11565"/>
<evidence type="ECO:0000313" key="1">
    <source>
        <dbReference type="EMBL" id="QOP44543.1"/>
    </source>
</evidence>
<evidence type="ECO:0000313" key="2">
    <source>
        <dbReference type="Proteomes" id="UP000593719"/>
    </source>
</evidence>
<name>A0A7M1B492_9BACT</name>
<dbReference type="Proteomes" id="UP000593719">
    <property type="component" value="Chromosome"/>
</dbReference>
<protein>
    <submittedName>
        <fullName evidence="1">Uncharacterized protein</fullName>
    </submittedName>
</protein>
<dbReference type="AlphaFoldDB" id="A0A7M1B492"/>
<organism evidence="1 2">
    <name type="scientific">Sulfurimonas sediminis</name>
    <dbReference type="NCBI Taxonomy" id="2590020"/>
    <lineage>
        <taxon>Bacteria</taxon>
        <taxon>Pseudomonadati</taxon>
        <taxon>Campylobacterota</taxon>
        <taxon>Epsilonproteobacteria</taxon>
        <taxon>Campylobacterales</taxon>
        <taxon>Sulfurimonadaceae</taxon>
        <taxon>Sulfurimonas</taxon>
    </lineage>
</organism>
<proteinExistence type="predicted"/>
<gene>
    <name evidence="1" type="ORF">FJR45_11565</name>
</gene>
<keyword evidence="2" id="KW-1185">Reference proteome</keyword>
<reference evidence="1 2" key="1">
    <citation type="submission" date="2019-06" db="EMBL/GenBank/DDBJ databases">
        <title>Sulfurimonas gotlandica sp. nov., a chemoautotrophic and psychrotolerant epsilonproteobacterium isolated from a pelagic redoxcline, and an emended description of the genus Sulfurimonas.</title>
        <authorList>
            <person name="Wang S."/>
            <person name="Jiang L."/>
            <person name="Shao Z."/>
        </authorList>
    </citation>
    <scope>NUCLEOTIDE SEQUENCE [LARGE SCALE GENOMIC DNA]</scope>
    <source>
        <strain evidence="1 2">S2-6</strain>
    </source>
</reference>
<accession>A0A7M1B492</accession>
<sequence>MKEIEELLQKYNHFKHEQLRSIQQLPDATVVTLGVLDDEGEDVNSVDITFKGVSASRILDNSVLSFMDMGFGITLIKEKDLYGFALGSGSTMLHVHNAPLYIVASQISIEEK</sequence>